<proteinExistence type="predicted"/>
<feature type="compositionally biased region" description="Basic and acidic residues" evidence="1">
    <location>
        <begin position="1"/>
        <end position="31"/>
    </location>
</feature>
<evidence type="ECO:0000313" key="2">
    <source>
        <dbReference type="EMBL" id="TGD57860.1"/>
    </source>
</evidence>
<name>A0A4Z0L9J5_9FLAO</name>
<evidence type="ECO:0000256" key="1">
    <source>
        <dbReference type="SAM" id="MobiDB-lite"/>
    </source>
</evidence>
<protein>
    <submittedName>
        <fullName evidence="2">Uncharacterized protein</fullName>
    </submittedName>
</protein>
<comment type="caution">
    <text evidence="2">The sequence shown here is derived from an EMBL/GenBank/DDBJ whole genome shotgun (WGS) entry which is preliminary data.</text>
</comment>
<organism evidence="2 3">
    <name type="scientific">Flavobacterium humi</name>
    <dbReference type="NCBI Taxonomy" id="2562683"/>
    <lineage>
        <taxon>Bacteria</taxon>
        <taxon>Pseudomonadati</taxon>
        <taxon>Bacteroidota</taxon>
        <taxon>Flavobacteriia</taxon>
        <taxon>Flavobacteriales</taxon>
        <taxon>Flavobacteriaceae</taxon>
        <taxon>Flavobacterium</taxon>
    </lineage>
</organism>
<evidence type="ECO:0000313" key="3">
    <source>
        <dbReference type="Proteomes" id="UP000297407"/>
    </source>
</evidence>
<dbReference type="Pfam" id="PF20106">
    <property type="entry name" value="DUF6496"/>
    <property type="match status" value="1"/>
</dbReference>
<dbReference type="AlphaFoldDB" id="A0A4Z0L9J5"/>
<keyword evidence="3" id="KW-1185">Reference proteome</keyword>
<accession>A0A4Z0L9J5</accession>
<reference evidence="2 3" key="1">
    <citation type="submission" date="2019-04" db="EMBL/GenBank/DDBJ databases">
        <title>Flavobacterium sp. strain DS2-A Genome sequencing and assembly.</title>
        <authorList>
            <person name="Kim I."/>
        </authorList>
    </citation>
    <scope>NUCLEOTIDE SEQUENCE [LARGE SCALE GENOMIC DNA]</scope>
    <source>
        <strain evidence="2 3">DS2-A</strain>
    </source>
</reference>
<gene>
    <name evidence="2" type="ORF">E4635_07555</name>
</gene>
<sequence>MAKQTEKQQSKIEKVMHEFKEGDLKSGKDGKGGTVKNRKQAIAIALSEAGVSKKTSKKS</sequence>
<dbReference type="Proteomes" id="UP000297407">
    <property type="component" value="Unassembled WGS sequence"/>
</dbReference>
<feature type="region of interest" description="Disordered" evidence="1">
    <location>
        <begin position="1"/>
        <end position="36"/>
    </location>
</feature>
<dbReference type="EMBL" id="SRLH01000004">
    <property type="protein sequence ID" value="TGD57860.1"/>
    <property type="molecule type" value="Genomic_DNA"/>
</dbReference>
<dbReference type="InterPro" id="IPR045468">
    <property type="entry name" value="DUF6496"/>
</dbReference>
<dbReference type="RefSeq" id="WP_135526032.1">
    <property type="nucleotide sequence ID" value="NZ_SRLH01000004.1"/>
</dbReference>